<name>A0A3Q9RR20_9BACI</name>
<dbReference type="RefSeq" id="WP_164853295.1">
    <property type="nucleotide sequence ID" value="NZ_CP026095.1"/>
</dbReference>
<protein>
    <submittedName>
        <fullName evidence="1">Uncharacterized protein</fullName>
    </submittedName>
</protein>
<organism evidence="1 2">
    <name type="scientific">Peribacillus asahii</name>
    <dbReference type="NCBI Taxonomy" id="228899"/>
    <lineage>
        <taxon>Bacteria</taxon>
        <taxon>Bacillati</taxon>
        <taxon>Bacillota</taxon>
        <taxon>Bacilli</taxon>
        <taxon>Bacillales</taxon>
        <taxon>Bacillaceae</taxon>
        <taxon>Peribacillus</taxon>
    </lineage>
</organism>
<sequence length="49" mass="5583">MKKAYLIAEILLKRGMPDSVVKEITAMNEYEIVFLKRKCASLHNSISKA</sequence>
<dbReference type="AlphaFoldDB" id="A0A3Q9RR20"/>
<dbReference type="KEGG" id="pasa:BAOM_4221"/>
<proteinExistence type="predicted"/>
<evidence type="ECO:0000313" key="2">
    <source>
        <dbReference type="Proteomes" id="UP000283095"/>
    </source>
</evidence>
<dbReference type="Proteomes" id="UP000283095">
    <property type="component" value="Chromosome"/>
</dbReference>
<accession>A0A3Q9RR20</accession>
<dbReference type="EMBL" id="CP026095">
    <property type="protein sequence ID" value="AZV44828.1"/>
    <property type="molecule type" value="Genomic_DNA"/>
</dbReference>
<evidence type="ECO:0000313" key="1">
    <source>
        <dbReference type="EMBL" id="AZV44828.1"/>
    </source>
</evidence>
<gene>
    <name evidence="1" type="ORF">BAOM_4221</name>
</gene>
<reference evidence="1 2" key="1">
    <citation type="submission" date="2018-01" db="EMBL/GenBank/DDBJ databases">
        <title>Bacillus asahii Genome sequencing and assembly.</title>
        <authorList>
            <person name="Jiang H."/>
            <person name="Feng Y."/>
            <person name="Zhao F."/>
            <person name="Lin X."/>
        </authorList>
    </citation>
    <scope>NUCLEOTIDE SEQUENCE [LARGE SCALE GENOMIC DNA]</scope>
    <source>
        <strain evidence="1 2">OM18</strain>
    </source>
</reference>